<dbReference type="EMBL" id="UZAI01021597">
    <property type="protein sequence ID" value="VDP55904.1"/>
    <property type="molecule type" value="Genomic_DNA"/>
</dbReference>
<sequence>MKKMQNTLVQTDNMNTDILINKSQTGITTSTISTTSDLEIIELSNVDSEKEDHIHDDNVNDEDDDDNDNNNNDNNNGEILEVEAEEENDESYDKLLSIQCNNTNSSCHISTNLNDFSKFQSNNANIMTKSIDNEWEEVNLINKEDTNIDNTSSINSTTDNRWKLTAASAAIALNIHKGKSKVFRYNTACTNPITIDGEDLKDVKTFTYLGSIIDEHSESDADVKARIGKARAAYLQLRNVWNSK</sequence>
<dbReference type="AlphaFoldDB" id="A0A3P8FDS9"/>
<proteinExistence type="predicted"/>
<accession>A0A3P8FDS9</accession>
<name>A0A3P8FDS9_9TREM</name>
<protein>
    <submittedName>
        <fullName evidence="2">Uncharacterized protein</fullName>
    </submittedName>
</protein>
<dbReference type="Proteomes" id="UP000277204">
    <property type="component" value="Unassembled WGS sequence"/>
</dbReference>
<feature type="compositionally biased region" description="Basic and acidic residues" evidence="1">
    <location>
        <begin position="47"/>
        <end position="58"/>
    </location>
</feature>
<evidence type="ECO:0000313" key="2">
    <source>
        <dbReference type="EMBL" id="VDP55904.1"/>
    </source>
</evidence>
<feature type="region of interest" description="Disordered" evidence="1">
    <location>
        <begin position="45"/>
        <end position="76"/>
    </location>
</feature>
<organism evidence="2 3">
    <name type="scientific">Schistosoma margrebowiei</name>
    <dbReference type="NCBI Taxonomy" id="48269"/>
    <lineage>
        <taxon>Eukaryota</taxon>
        <taxon>Metazoa</taxon>
        <taxon>Spiralia</taxon>
        <taxon>Lophotrochozoa</taxon>
        <taxon>Platyhelminthes</taxon>
        <taxon>Trematoda</taxon>
        <taxon>Digenea</taxon>
        <taxon>Strigeidida</taxon>
        <taxon>Schistosomatoidea</taxon>
        <taxon>Schistosomatidae</taxon>
        <taxon>Schistosoma</taxon>
    </lineage>
</organism>
<evidence type="ECO:0000313" key="3">
    <source>
        <dbReference type="Proteomes" id="UP000277204"/>
    </source>
</evidence>
<dbReference type="PANTHER" id="PTHR47027:SF25">
    <property type="entry name" value="REVERSE TRANSCRIPTASE DOMAIN-CONTAINING PROTEIN"/>
    <property type="match status" value="1"/>
</dbReference>
<gene>
    <name evidence="2" type="ORF">SMRZ_LOCUS25651</name>
</gene>
<keyword evidence="3" id="KW-1185">Reference proteome</keyword>
<dbReference type="PANTHER" id="PTHR47027">
    <property type="entry name" value="REVERSE TRANSCRIPTASE DOMAIN-CONTAINING PROTEIN"/>
    <property type="match status" value="1"/>
</dbReference>
<feature type="compositionally biased region" description="Acidic residues" evidence="1">
    <location>
        <begin position="59"/>
        <end position="68"/>
    </location>
</feature>
<reference evidence="2 3" key="1">
    <citation type="submission" date="2018-11" db="EMBL/GenBank/DDBJ databases">
        <authorList>
            <consortium name="Pathogen Informatics"/>
        </authorList>
    </citation>
    <scope>NUCLEOTIDE SEQUENCE [LARGE SCALE GENOMIC DNA]</scope>
    <source>
        <strain evidence="2 3">Zambia</strain>
    </source>
</reference>
<evidence type="ECO:0000256" key="1">
    <source>
        <dbReference type="SAM" id="MobiDB-lite"/>
    </source>
</evidence>